<comment type="similarity">
    <text evidence="2">Belongs to the adenylyl cyclase class-3 family.</text>
</comment>
<feature type="transmembrane region" description="Helical" evidence="7">
    <location>
        <begin position="191"/>
        <end position="213"/>
    </location>
</feature>
<feature type="transmembrane region" description="Helical" evidence="7">
    <location>
        <begin position="140"/>
        <end position="160"/>
    </location>
</feature>
<dbReference type="SUPFAM" id="SSF55073">
    <property type="entry name" value="Nucleotide cyclase"/>
    <property type="match status" value="1"/>
</dbReference>
<dbReference type="InterPro" id="IPR029787">
    <property type="entry name" value="Nucleotide_cyclase"/>
</dbReference>
<protein>
    <submittedName>
        <fullName evidence="10">Adenylate/guanylate cyclase domain-containing protein</fullName>
    </submittedName>
</protein>
<dbReference type="GO" id="GO:0035556">
    <property type="term" value="P:intracellular signal transduction"/>
    <property type="evidence" value="ECO:0007669"/>
    <property type="project" value="InterPro"/>
</dbReference>
<feature type="transmembrane region" description="Helical" evidence="7">
    <location>
        <begin position="58"/>
        <end position="78"/>
    </location>
</feature>
<dbReference type="Pfam" id="PF00672">
    <property type="entry name" value="HAMP"/>
    <property type="match status" value="1"/>
</dbReference>
<name>A0A3A5H2Z1_9ACTN</name>
<dbReference type="Pfam" id="PF00211">
    <property type="entry name" value="Guanylate_cyc"/>
    <property type="match status" value="1"/>
</dbReference>
<dbReference type="SMART" id="SM00304">
    <property type="entry name" value="HAMP"/>
    <property type="match status" value="1"/>
</dbReference>
<feature type="transmembrane region" description="Helical" evidence="7">
    <location>
        <begin position="112"/>
        <end position="134"/>
    </location>
</feature>
<evidence type="ECO:0000256" key="4">
    <source>
        <dbReference type="ARBA" id="ARBA00022692"/>
    </source>
</evidence>
<keyword evidence="6 7" id="KW-0472">Membrane</keyword>
<feature type="transmembrane region" description="Helical" evidence="7">
    <location>
        <begin position="225"/>
        <end position="247"/>
    </location>
</feature>
<evidence type="ECO:0000259" key="8">
    <source>
        <dbReference type="PROSITE" id="PS50125"/>
    </source>
</evidence>
<keyword evidence="3" id="KW-1003">Cell membrane</keyword>
<dbReference type="PROSITE" id="PS50885">
    <property type="entry name" value="HAMP"/>
    <property type="match status" value="1"/>
</dbReference>
<gene>
    <name evidence="10" type="ORF">D4739_01465</name>
</gene>
<dbReference type="SUPFAM" id="SSF158472">
    <property type="entry name" value="HAMP domain-like"/>
    <property type="match status" value="1"/>
</dbReference>
<proteinExistence type="inferred from homology"/>
<dbReference type="RefSeq" id="WP_120058945.1">
    <property type="nucleotide sequence ID" value="NZ_QYRP01000002.1"/>
</dbReference>
<sequence>MSISGRALEAFQRLSVIWRLRLALSIGMGLINFIGAGVVFLLGILVVPLPVVYTDEQALENLVLLLLLMPGFSFFGLLRGYVILQPTAAWVGAGRRPYPDEQRLLLATPRAFFVLHALFWGFGTVVFGIFNGLYDQQLGWTVALLVFISGLTACAVSYLLTERLLRPLARQALRRGVPDRLRVRSVTTRSMFAWVLGTGAPVLGIAIVGFTSLTNSEVVSVRQLAITMLVLGTMAFGVGLVTTFLAAKASSDPIRALRLSFAKVSHGNLNAEVQIYDGTEIGLLQAGFNEMVVGLRERERLRDLFGRHVGGDVARAALEGGVQLGGESRHVGVLFVDIVGSTALATERPPGEVVALLNHFFDVVIDVVHQHEGWINKFEGDAALAVWGAPVGVADMEARVLQAARVLGQRLRTEVVELEACIGVSAGIAVAGNVGAAERYEYTVIGDPVNEAARLTGLAKSHPGHVVANAQLLSQAGDEAQHWIEHTPVTVRGRTEPTYLAVPID</sequence>
<dbReference type="InterPro" id="IPR003660">
    <property type="entry name" value="HAMP_dom"/>
</dbReference>
<evidence type="ECO:0000256" key="1">
    <source>
        <dbReference type="ARBA" id="ARBA00004651"/>
    </source>
</evidence>
<evidence type="ECO:0000256" key="7">
    <source>
        <dbReference type="SAM" id="Phobius"/>
    </source>
</evidence>
<keyword evidence="4 7" id="KW-0812">Transmembrane</keyword>
<dbReference type="GO" id="GO:0006171">
    <property type="term" value="P:cAMP biosynthetic process"/>
    <property type="evidence" value="ECO:0007669"/>
    <property type="project" value="TreeGrafter"/>
</dbReference>
<dbReference type="PANTHER" id="PTHR43081:SF17">
    <property type="entry name" value="BLL5647 PROTEIN"/>
    <property type="match status" value="1"/>
</dbReference>
<dbReference type="GO" id="GO:0004016">
    <property type="term" value="F:adenylate cyclase activity"/>
    <property type="evidence" value="ECO:0007669"/>
    <property type="project" value="UniProtKB-ARBA"/>
</dbReference>
<feature type="domain" description="Guanylate cyclase" evidence="8">
    <location>
        <begin position="332"/>
        <end position="456"/>
    </location>
</feature>
<evidence type="ECO:0000256" key="5">
    <source>
        <dbReference type="ARBA" id="ARBA00022989"/>
    </source>
</evidence>
<dbReference type="InterPro" id="IPR050697">
    <property type="entry name" value="Adenylyl/Guanylyl_Cyclase_3/4"/>
</dbReference>
<keyword evidence="5 7" id="KW-1133">Transmembrane helix</keyword>
<keyword evidence="11" id="KW-1185">Reference proteome</keyword>
<evidence type="ECO:0000256" key="3">
    <source>
        <dbReference type="ARBA" id="ARBA00022475"/>
    </source>
</evidence>
<feature type="transmembrane region" description="Helical" evidence="7">
    <location>
        <begin position="20"/>
        <end position="46"/>
    </location>
</feature>
<evidence type="ECO:0000256" key="2">
    <source>
        <dbReference type="ARBA" id="ARBA00005381"/>
    </source>
</evidence>
<dbReference type="AlphaFoldDB" id="A0A3A5H2Z1"/>
<dbReference type="PROSITE" id="PS50125">
    <property type="entry name" value="GUANYLATE_CYCLASE_2"/>
    <property type="match status" value="1"/>
</dbReference>
<comment type="caution">
    <text evidence="10">The sequence shown here is derived from an EMBL/GenBank/DDBJ whole genome shotgun (WGS) entry which is preliminary data.</text>
</comment>
<evidence type="ECO:0000313" key="11">
    <source>
        <dbReference type="Proteomes" id="UP000276542"/>
    </source>
</evidence>
<feature type="domain" description="HAMP" evidence="9">
    <location>
        <begin position="248"/>
        <end position="300"/>
    </location>
</feature>
<dbReference type="Gene3D" id="6.10.340.10">
    <property type="match status" value="1"/>
</dbReference>
<organism evidence="10 11">
    <name type="scientific">Nocardioides cavernaquae</name>
    <dbReference type="NCBI Taxonomy" id="2321396"/>
    <lineage>
        <taxon>Bacteria</taxon>
        <taxon>Bacillati</taxon>
        <taxon>Actinomycetota</taxon>
        <taxon>Actinomycetes</taxon>
        <taxon>Propionibacteriales</taxon>
        <taxon>Nocardioidaceae</taxon>
        <taxon>Nocardioides</taxon>
    </lineage>
</organism>
<dbReference type="PANTHER" id="PTHR43081">
    <property type="entry name" value="ADENYLATE CYCLASE, TERMINAL-DIFFERENTIATION SPECIFIC-RELATED"/>
    <property type="match status" value="1"/>
</dbReference>
<dbReference type="CDD" id="cd06225">
    <property type="entry name" value="HAMP"/>
    <property type="match status" value="1"/>
</dbReference>
<dbReference type="GO" id="GO:0005886">
    <property type="term" value="C:plasma membrane"/>
    <property type="evidence" value="ECO:0007669"/>
    <property type="project" value="UniProtKB-SubCell"/>
</dbReference>
<dbReference type="SMART" id="SM00044">
    <property type="entry name" value="CYCc"/>
    <property type="match status" value="1"/>
</dbReference>
<evidence type="ECO:0000259" key="9">
    <source>
        <dbReference type="PROSITE" id="PS50885"/>
    </source>
</evidence>
<evidence type="ECO:0000256" key="6">
    <source>
        <dbReference type="ARBA" id="ARBA00023136"/>
    </source>
</evidence>
<evidence type="ECO:0000313" key="10">
    <source>
        <dbReference type="EMBL" id="RJS45042.1"/>
    </source>
</evidence>
<dbReference type="CDD" id="cd07302">
    <property type="entry name" value="CHD"/>
    <property type="match status" value="1"/>
</dbReference>
<accession>A0A3A5H2Z1</accession>
<dbReference type="Gene3D" id="3.30.70.1230">
    <property type="entry name" value="Nucleotide cyclase"/>
    <property type="match status" value="1"/>
</dbReference>
<reference evidence="11" key="1">
    <citation type="submission" date="2018-09" db="EMBL/GenBank/DDBJ databases">
        <authorList>
            <person name="Zhu H."/>
        </authorList>
    </citation>
    <scope>NUCLEOTIDE SEQUENCE [LARGE SCALE GENOMIC DNA]</scope>
    <source>
        <strain evidence="11">K1W22B-1</strain>
    </source>
</reference>
<dbReference type="InterPro" id="IPR001054">
    <property type="entry name" value="A/G_cyclase"/>
</dbReference>
<comment type="subcellular location">
    <subcellularLocation>
        <location evidence="1">Cell membrane</location>
        <topology evidence="1">Multi-pass membrane protein</topology>
    </subcellularLocation>
</comment>
<dbReference type="OrthoDB" id="368920at2"/>
<dbReference type="Proteomes" id="UP000276542">
    <property type="component" value="Unassembled WGS sequence"/>
</dbReference>
<dbReference type="EMBL" id="QYRP01000002">
    <property type="protein sequence ID" value="RJS45042.1"/>
    <property type="molecule type" value="Genomic_DNA"/>
</dbReference>